<protein>
    <submittedName>
        <fullName evidence="3">Capsule biosynthesis protein</fullName>
    </submittedName>
</protein>
<comment type="caution">
    <text evidence="3">The sequence shown here is derived from an EMBL/GenBank/DDBJ whole genome shotgun (WGS) entry which is preliminary data.</text>
</comment>
<proteinExistence type="inferred from homology"/>
<dbReference type="CDD" id="cd07381">
    <property type="entry name" value="MPP_CapA"/>
    <property type="match status" value="1"/>
</dbReference>
<dbReference type="Proteomes" id="UP000187158">
    <property type="component" value="Unassembled WGS sequence"/>
</dbReference>
<dbReference type="PANTHER" id="PTHR33393:SF11">
    <property type="entry name" value="POLYGLUTAMINE SYNTHESIS ACCESSORY PROTEIN RV0574C-RELATED"/>
    <property type="match status" value="1"/>
</dbReference>
<reference evidence="3 4" key="1">
    <citation type="submission" date="2016-11" db="EMBL/GenBank/DDBJ databases">
        <title>Paenibacillus species isolates.</title>
        <authorList>
            <person name="Beno S.M."/>
        </authorList>
    </citation>
    <scope>NUCLEOTIDE SEQUENCE [LARGE SCALE GENOMIC DNA]</scope>
    <source>
        <strain evidence="3 4">FSL H7-0433</strain>
    </source>
</reference>
<dbReference type="SUPFAM" id="SSF56300">
    <property type="entry name" value="Metallo-dependent phosphatases"/>
    <property type="match status" value="1"/>
</dbReference>
<evidence type="ECO:0000313" key="3">
    <source>
        <dbReference type="EMBL" id="OMD40564.1"/>
    </source>
</evidence>
<dbReference type="RefSeq" id="WP_076217618.1">
    <property type="nucleotide sequence ID" value="NZ_MPTJ01000025.1"/>
</dbReference>
<dbReference type="InterPro" id="IPR029052">
    <property type="entry name" value="Metallo-depent_PP-like"/>
</dbReference>
<name>A0ABX3H1V3_9BACL</name>
<dbReference type="InterPro" id="IPR019079">
    <property type="entry name" value="Capsule_synth_CapA"/>
</dbReference>
<dbReference type="EMBL" id="MPVP01000002">
    <property type="protein sequence ID" value="OMD40564.1"/>
    <property type="molecule type" value="Genomic_DNA"/>
</dbReference>
<dbReference type="Pfam" id="PF09587">
    <property type="entry name" value="PGA_cap"/>
    <property type="match status" value="1"/>
</dbReference>
<keyword evidence="4" id="KW-1185">Reference proteome</keyword>
<accession>A0ABX3H1V3</accession>
<feature type="domain" description="Capsule synthesis protein CapA" evidence="2">
    <location>
        <begin position="5"/>
        <end position="316"/>
    </location>
</feature>
<organism evidence="3 4">
    <name type="scientific">Paenibacillus odorifer</name>
    <dbReference type="NCBI Taxonomy" id="189426"/>
    <lineage>
        <taxon>Bacteria</taxon>
        <taxon>Bacillati</taxon>
        <taxon>Bacillota</taxon>
        <taxon>Bacilli</taxon>
        <taxon>Bacillales</taxon>
        <taxon>Paenibacillaceae</taxon>
        <taxon>Paenibacillus</taxon>
    </lineage>
</organism>
<dbReference type="InterPro" id="IPR052169">
    <property type="entry name" value="CW_Biosynth-Accessory"/>
</dbReference>
<sequence>MGSISFIATGDSFITRRLANQGVKYTVLAELIQSADVRFTNLEVTTHRYEGFPGAVSGGTWAIAPPEVLADLKAYGFNLVAWANNHSLDYSYGGLEATAKYLDAYGFVHAGCGENLARAGEPKYLDTPSGRVALIAVTSSFHESWPAGEQRADMIGRPGVNPLRHEIRQVVTARRLEELRAIAEVTGINAEYHYAVESGYRVALPEGQLPFGSYIFEAGEKEGVATSAHAGDMKRILKAVSEAARQADVVLVSIHTHEMQGAHLDEPADFLREFAHACIDTGAHAVIGHGPHKVCGMEMYKERPIFYSLGNFIFQNETVAHLPADYYTKFGLDSSHGTADAFDQRGQNDTRGMAANLRIWQSFLPRWTMENGRIIEITLHPIEMGFGLPRYQRGWPELSSSDAALQDLQRLSKPMGTNIRIAGGTGKVELL</sequence>
<evidence type="ECO:0000259" key="2">
    <source>
        <dbReference type="SMART" id="SM00854"/>
    </source>
</evidence>
<evidence type="ECO:0000313" key="4">
    <source>
        <dbReference type="Proteomes" id="UP000187158"/>
    </source>
</evidence>
<dbReference type="PANTHER" id="PTHR33393">
    <property type="entry name" value="POLYGLUTAMINE SYNTHESIS ACCESSORY PROTEIN RV0574C-RELATED"/>
    <property type="match status" value="1"/>
</dbReference>
<dbReference type="SMART" id="SM00854">
    <property type="entry name" value="PGA_cap"/>
    <property type="match status" value="1"/>
</dbReference>
<gene>
    <name evidence="3" type="ORF">BSO21_00785</name>
</gene>
<evidence type="ECO:0000256" key="1">
    <source>
        <dbReference type="ARBA" id="ARBA00005662"/>
    </source>
</evidence>
<comment type="similarity">
    <text evidence="1">Belongs to the CapA family.</text>
</comment>